<feature type="transmembrane region" description="Helical" evidence="10">
    <location>
        <begin position="46"/>
        <end position="66"/>
    </location>
</feature>
<dbReference type="InterPro" id="IPR000719">
    <property type="entry name" value="Prot_kinase_dom"/>
</dbReference>
<dbReference type="EMBL" id="BKCP01011626">
    <property type="protein sequence ID" value="GER55173.1"/>
    <property type="molecule type" value="Genomic_DNA"/>
</dbReference>
<dbReference type="PANTHER" id="PTHR12209">
    <property type="entry name" value="NON-SPECIFIC SERINE/THREONINE PROTEIN KINASE"/>
    <property type="match status" value="1"/>
</dbReference>
<evidence type="ECO:0000313" key="12">
    <source>
        <dbReference type="EMBL" id="GER55173.1"/>
    </source>
</evidence>
<keyword evidence="7" id="KW-0067">ATP-binding</keyword>
<dbReference type="GO" id="GO:0008033">
    <property type="term" value="P:tRNA processing"/>
    <property type="evidence" value="ECO:0007669"/>
    <property type="project" value="UniProtKB-KW"/>
</dbReference>
<reference evidence="13" key="1">
    <citation type="journal article" date="2019" name="Curr. Biol.">
        <title>Genome Sequence of Striga asiatica Provides Insight into the Evolution of Plant Parasitism.</title>
        <authorList>
            <person name="Yoshida S."/>
            <person name="Kim S."/>
            <person name="Wafula E.K."/>
            <person name="Tanskanen J."/>
            <person name="Kim Y.M."/>
            <person name="Honaas L."/>
            <person name="Yang Z."/>
            <person name="Spallek T."/>
            <person name="Conn C.E."/>
            <person name="Ichihashi Y."/>
            <person name="Cheong K."/>
            <person name="Cui S."/>
            <person name="Der J.P."/>
            <person name="Gundlach H."/>
            <person name="Jiao Y."/>
            <person name="Hori C."/>
            <person name="Ishida J.K."/>
            <person name="Kasahara H."/>
            <person name="Kiba T."/>
            <person name="Kim M.S."/>
            <person name="Koo N."/>
            <person name="Laohavisit A."/>
            <person name="Lee Y.H."/>
            <person name="Lumba S."/>
            <person name="McCourt P."/>
            <person name="Mortimer J.C."/>
            <person name="Mutuku J.M."/>
            <person name="Nomura T."/>
            <person name="Sasaki-Sekimoto Y."/>
            <person name="Seto Y."/>
            <person name="Wang Y."/>
            <person name="Wakatake T."/>
            <person name="Sakakibara H."/>
            <person name="Demura T."/>
            <person name="Yamaguchi S."/>
            <person name="Yoneyama K."/>
            <person name="Manabe R.I."/>
            <person name="Nelson D.C."/>
            <person name="Schulman A.H."/>
            <person name="Timko M.P."/>
            <person name="dePamphilis C.W."/>
            <person name="Choi D."/>
            <person name="Shirasu K."/>
        </authorList>
    </citation>
    <scope>NUCLEOTIDE SEQUENCE [LARGE SCALE GENOMIC DNA]</scope>
    <source>
        <strain evidence="13">cv. UVA1</strain>
    </source>
</reference>
<evidence type="ECO:0000256" key="9">
    <source>
        <dbReference type="ARBA" id="ARBA00048679"/>
    </source>
</evidence>
<comment type="caution">
    <text evidence="12">The sequence shown here is derived from an EMBL/GenBank/DDBJ whole genome shotgun (WGS) entry which is preliminary data.</text>
</comment>
<keyword evidence="5" id="KW-0547">Nucleotide-binding</keyword>
<evidence type="ECO:0000256" key="10">
    <source>
        <dbReference type="SAM" id="Phobius"/>
    </source>
</evidence>
<dbReference type="InterPro" id="IPR012340">
    <property type="entry name" value="NA-bd_OB-fold"/>
</dbReference>
<dbReference type="GO" id="GO:0005634">
    <property type="term" value="C:nucleus"/>
    <property type="evidence" value="ECO:0007669"/>
    <property type="project" value="TreeGrafter"/>
</dbReference>
<keyword evidence="4" id="KW-0819">tRNA processing</keyword>
<keyword evidence="10" id="KW-1133">Transmembrane helix</keyword>
<dbReference type="InterPro" id="IPR008266">
    <property type="entry name" value="Tyr_kinase_AS"/>
</dbReference>
<dbReference type="PROSITE" id="PS00109">
    <property type="entry name" value="PROTEIN_KINASE_TYR"/>
    <property type="match status" value="1"/>
</dbReference>
<comment type="catalytic activity">
    <reaction evidence="8">
        <text>L-threonyl-[protein] + ATP = O-phospho-L-threonyl-[protein] + ADP + H(+)</text>
        <dbReference type="Rhea" id="RHEA:46608"/>
        <dbReference type="Rhea" id="RHEA-COMP:11060"/>
        <dbReference type="Rhea" id="RHEA-COMP:11605"/>
        <dbReference type="ChEBI" id="CHEBI:15378"/>
        <dbReference type="ChEBI" id="CHEBI:30013"/>
        <dbReference type="ChEBI" id="CHEBI:30616"/>
        <dbReference type="ChEBI" id="CHEBI:61977"/>
        <dbReference type="ChEBI" id="CHEBI:456216"/>
        <dbReference type="EC" id="2.7.11.1"/>
    </reaction>
</comment>
<name>A0A5A7RBQ4_STRAF</name>
<keyword evidence="3" id="KW-0808">Transferase</keyword>
<comment type="catalytic activity">
    <reaction evidence="9">
        <text>L-seryl-[protein] + ATP = O-phospho-L-seryl-[protein] + ADP + H(+)</text>
        <dbReference type="Rhea" id="RHEA:17989"/>
        <dbReference type="Rhea" id="RHEA-COMP:9863"/>
        <dbReference type="Rhea" id="RHEA-COMP:11604"/>
        <dbReference type="ChEBI" id="CHEBI:15378"/>
        <dbReference type="ChEBI" id="CHEBI:29999"/>
        <dbReference type="ChEBI" id="CHEBI:30616"/>
        <dbReference type="ChEBI" id="CHEBI:83421"/>
        <dbReference type="ChEBI" id="CHEBI:456216"/>
        <dbReference type="EC" id="2.7.11.1"/>
    </reaction>
</comment>
<evidence type="ECO:0000256" key="8">
    <source>
        <dbReference type="ARBA" id="ARBA00047899"/>
    </source>
</evidence>
<feature type="domain" description="Protein kinase" evidence="11">
    <location>
        <begin position="88"/>
        <end position="392"/>
    </location>
</feature>
<dbReference type="EC" id="2.7.11.1" evidence="2"/>
<dbReference type="OrthoDB" id="77828at2759"/>
<organism evidence="12 13">
    <name type="scientific">Striga asiatica</name>
    <name type="common">Asiatic witchweed</name>
    <name type="synonym">Buchnera asiatica</name>
    <dbReference type="NCBI Taxonomy" id="4170"/>
    <lineage>
        <taxon>Eukaryota</taxon>
        <taxon>Viridiplantae</taxon>
        <taxon>Streptophyta</taxon>
        <taxon>Embryophyta</taxon>
        <taxon>Tracheophyta</taxon>
        <taxon>Spermatophyta</taxon>
        <taxon>Magnoliopsida</taxon>
        <taxon>eudicotyledons</taxon>
        <taxon>Gunneridae</taxon>
        <taxon>Pentapetalae</taxon>
        <taxon>asterids</taxon>
        <taxon>lamiids</taxon>
        <taxon>Lamiales</taxon>
        <taxon>Orobanchaceae</taxon>
        <taxon>Buchnereae</taxon>
        <taxon>Striga</taxon>
    </lineage>
</organism>
<evidence type="ECO:0000256" key="7">
    <source>
        <dbReference type="ARBA" id="ARBA00022840"/>
    </source>
</evidence>
<keyword evidence="10" id="KW-0472">Membrane</keyword>
<dbReference type="Pfam" id="PF00069">
    <property type="entry name" value="Pkinase"/>
    <property type="match status" value="1"/>
</dbReference>
<keyword evidence="6" id="KW-0418">Kinase</keyword>
<sequence length="475" mass="53443">MDLYRDDKYIEGIILVMGCFSLKFIVCNRDDSLSSEENMIVVPKWYFISILLMGYSCSSLLFSFLVSELRIRFTFLVKVRNKLLTIYMHGLENLNDKSFYIPFVLSLQEPEPIDWDYYRKGIGSRLVDMYKRYMTAPITGLETHSQAPECARKLGVSTPVLYAVDPLVHALTFEFVEGPAVKDVLLDFGSTGIVEESLNDIATQIGDAIAKMHDGGLIHGDLTTSNMLIRNGTNQLVLIDFGLSFTSTLPEDKAVDLYVLERALLSMHSSCGNVMERILKAYRKSSKQWSSTLNKLAQERANQDSFFFFSSHRSTISMADALYNTHVKLLASDFLALTPKPTDPSPSSINGKTLSRAETVGYVVTRELKPDKFLRRSPPGVRSIARMASKFAAQVQVGAVARVRGRITEFRGFVQITVSDVVVEVDPNAQVLHWLDCVRLARKCYGKGCVKEVKIPQYVDNVTPEYKPKFDALVR</sequence>
<dbReference type="GO" id="GO:0004674">
    <property type="term" value="F:protein serine/threonine kinase activity"/>
    <property type="evidence" value="ECO:0007669"/>
    <property type="project" value="UniProtKB-EC"/>
</dbReference>
<evidence type="ECO:0000256" key="6">
    <source>
        <dbReference type="ARBA" id="ARBA00022777"/>
    </source>
</evidence>
<comment type="similarity">
    <text evidence="1">Belongs to the protein kinase superfamily. BUD32 family.</text>
</comment>
<evidence type="ECO:0000256" key="1">
    <source>
        <dbReference type="ARBA" id="ARBA00010630"/>
    </source>
</evidence>
<dbReference type="Gene3D" id="2.40.50.140">
    <property type="entry name" value="Nucleic acid-binding proteins"/>
    <property type="match status" value="1"/>
</dbReference>
<evidence type="ECO:0000256" key="3">
    <source>
        <dbReference type="ARBA" id="ARBA00022679"/>
    </source>
</evidence>
<keyword evidence="13" id="KW-1185">Reference proteome</keyword>
<gene>
    <name evidence="12" type="ORF">STAS_32815</name>
</gene>
<dbReference type="GO" id="GO:0005524">
    <property type="term" value="F:ATP binding"/>
    <property type="evidence" value="ECO:0007669"/>
    <property type="project" value="UniProtKB-KW"/>
</dbReference>
<keyword evidence="10" id="KW-0812">Transmembrane</keyword>
<dbReference type="Proteomes" id="UP000325081">
    <property type="component" value="Unassembled WGS sequence"/>
</dbReference>
<dbReference type="AlphaFoldDB" id="A0A5A7RBQ4"/>
<dbReference type="Gene3D" id="1.10.510.10">
    <property type="entry name" value="Transferase(Phosphotransferase) domain 1"/>
    <property type="match status" value="1"/>
</dbReference>
<proteinExistence type="inferred from homology"/>
<evidence type="ECO:0000313" key="13">
    <source>
        <dbReference type="Proteomes" id="UP000325081"/>
    </source>
</evidence>
<evidence type="ECO:0000259" key="11">
    <source>
        <dbReference type="PROSITE" id="PS50011"/>
    </source>
</evidence>
<dbReference type="InterPro" id="IPR011009">
    <property type="entry name" value="Kinase-like_dom_sf"/>
</dbReference>
<dbReference type="SUPFAM" id="SSF56112">
    <property type="entry name" value="Protein kinase-like (PK-like)"/>
    <property type="match status" value="1"/>
</dbReference>
<dbReference type="GO" id="GO:0005829">
    <property type="term" value="C:cytosol"/>
    <property type="evidence" value="ECO:0007669"/>
    <property type="project" value="TreeGrafter"/>
</dbReference>
<evidence type="ECO:0000256" key="4">
    <source>
        <dbReference type="ARBA" id="ARBA00022694"/>
    </source>
</evidence>
<accession>A0A5A7RBQ4</accession>
<evidence type="ECO:0000256" key="2">
    <source>
        <dbReference type="ARBA" id="ARBA00012513"/>
    </source>
</evidence>
<evidence type="ECO:0000256" key="5">
    <source>
        <dbReference type="ARBA" id="ARBA00022741"/>
    </source>
</evidence>
<dbReference type="FunFam" id="1.10.510.10:FF:001708">
    <property type="entry name" value="Protein kinase superfamily protein"/>
    <property type="match status" value="1"/>
</dbReference>
<protein>
    <recommendedName>
        <fullName evidence="2">non-specific serine/threonine protein kinase</fullName>
        <ecNumber evidence="2">2.7.11.1</ecNumber>
    </recommendedName>
</protein>
<dbReference type="SUPFAM" id="SSF50249">
    <property type="entry name" value="Nucleic acid-binding proteins"/>
    <property type="match status" value="1"/>
</dbReference>
<dbReference type="GO" id="GO:0000408">
    <property type="term" value="C:EKC/KEOPS complex"/>
    <property type="evidence" value="ECO:0007669"/>
    <property type="project" value="TreeGrafter"/>
</dbReference>
<dbReference type="PANTHER" id="PTHR12209:SF0">
    <property type="entry name" value="EKC_KEOPS COMPLEX SUBUNIT TP53RK"/>
    <property type="match status" value="1"/>
</dbReference>
<dbReference type="PROSITE" id="PS50011">
    <property type="entry name" value="PROTEIN_KINASE_DOM"/>
    <property type="match status" value="1"/>
</dbReference>
<dbReference type="GO" id="GO:0070525">
    <property type="term" value="P:tRNA threonylcarbamoyladenosine metabolic process"/>
    <property type="evidence" value="ECO:0007669"/>
    <property type="project" value="TreeGrafter"/>
</dbReference>